<dbReference type="RefSeq" id="WP_155511607.1">
    <property type="nucleotide sequence ID" value="NZ_CYXY01000005.1"/>
</dbReference>
<sequence>MFDGAKVEGTFDPQHIYNVLARILSDREGVEITAKVKPKEETTAAGTEVKETA</sequence>
<gene>
    <name evidence="1" type="ORF">ERS852571_01121</name>
</gene>
<protein>
    <submittedName>
        <fullName evidence="1">Uncharacterized protein</fullName>
    </submittedName>
</protein>
<dbReference type="EMBL" id="CYXY01000005">
    <property type="protein sequence ID" value="CUM87790.1"/>
    <property type="molecule type" value="Genomic_DNA"/>
</dbReference>
<organism evidence="1 2">
    <name type="scientific">Anaerostipes hadrus</name>
    <dbReference type="NCBI Taxonomy" id="649756"/>
    <lineage>
        <taxon>Bacteria</taxon>
        <taxon>Bacillati</taxon>
        <taxon>Bacillota</taxon>
        <taxon>Clostridia</taxon>
        <taxon>Lachnospirales</taxon>
        <taxon>Lachnospiraceae</taxon>
        <taxon>Anaerostipes</taxon>
    </lineage>
</organism>
<dbReference type="AlphaFoldDB" id="A0A173SC20"/>
<evidence type="ECO:0000313" key="1">
    <source>
        <dbReference type="EMBL" id="CUM87790.1"/>
    </source>
</evidence>
<proteinExistence type="predicted"/>
<evidence type="ECO:0000313" key="2">
    <source>
        <dbReference type="Proteomes" id="UP000095553"/>
    </source>
</evidence>
<name>A0A173SC20_ANAHA</name>
<accession>A0A173SC20</accession>
<dbReference type="Proteomes" id="UP000095553">
    <property type="component" value="Unassembled WGS sequence"/>
</dbReference>
<reference evidence="1 2" key="1">
    <citation type="submission" date="2015-09" db="EMBL/GenBank/DDBJ databases">
        <authorList>
            <consortium name="Pathogen Informatics"/>
        </authorList>
    </citation>
    <scope>NUCLEOTIDE SEQUENCE [LARGE SCALE GENOMIC DNA]</scope>
    <source>
        <strain evidence="1 2">2789STDY5834959</strain>
    </source>
</reference>